<dbReference type="InterPro" id="IPR045351">
    <property type="entry name" value="DUF6531"/>
</dbReference>
<dbReference type="PANTHER" id="PTHR32305">
    <property type="match status" value="1"/>
</dbReference>
<protein>
    <recommendedName>
        <fullName evidence="1">DUF6531 domain-containing protein</fullName>
    </recommendedName>
</protein>
<dbReference type="Proteomes" id="UP001165135">
    <property type="component" value="Unassembled WGS sequence"/>
</dbReference>
<proteinExistence type="predicted"/>
<dbReference type="Pfam" id="PF20148">
    <property type="entry name" value="DUF6531"/>
    <property type="match status" value="1"/>
</dbReference>
<dbReference type="AlphaFoldDB" id="A0A9W6RLE0"/>
<reference evidence="2" key="1">
    <citation type="submission" date="2023-03" db="EMBL/GenBank/DDBJ databases">
        <title>Actinoallomurus iriomotensis NBRC 103681.</title>
        <authorList>
            <person name="Ichikawa N."/>
            <person name="Sato H."/>
            <person name="Tonouchi N."/>
        </authorList>
    </citation>
    <scope>NUCLEOTIDE SEQUENCE</scope>
    <source>
        <strain evidence="2">NBRC 103681</strain>
    </source>
</reference>
<dbReference type="PANTHER" id="PTHR32305:SF15">
    <property type="entry name" value="PROTEIN RHSA-RELATED"/>
    <property type="match status" value="1"/>
</dbReference>
<dbReference type="EMBL" id="BSTJ01000008">
    <property type="protein sequence ID" value="GLY77823.1"/>
    <property type="molecule type" value="Genomic_DNA"/>
</dbReference>
<dbReference type="Pfam" id="PF05593">
    <property type="entry name" value="RHS_repeat"/>
    <property type="match status" value="7"/>
</dbReference>
<name>A0A9W6RLE0_9ACTN</name>
<dbReference type="RefSeq" id="WP_285627913.1">
    <property type="nucleotide sequence ID" value="NZ_BSTJ01000008.1"/>
</dbReference>
<evidence type="ECO:0000313" key="2">
    <source>
        <dbReference type="EMBL" id="GLY77823.1"/>
    </source>
</evidence>
<dbReference type="Gene3D" id="2.180.10.10">
    <property type="entry name" value="RHS repeat-associated core"/>
    <property type="match status" value="3"/>
</dbReference>
<evidence type="ECO:0000313" key="3">
    <source>
        <dbReference type="Proteomes" id="UP001165135"/>
    </source>
</evidence>
<gene>
    <name evidence="2" type="ORF">Airi01_060900</name>
</gene>
<dbReference type="InterPro" id="IPR050708">
    <property type="entry name" value="T6SS_VgrG/RHS"/>
</dbReference>
<dbReference type="InterPro" id="IPR006530">
    <property type="entry name" value="YD"/>
</dbReference>
<dbReference type="NCBIfam" id="TIGR03696">
    <property type="entry name" value="Rhs_assc_core"/>
    <property type="match status" value="1"/>
</dbReference>
<dbReference type="InterPro" id="IPR031325">
    <property type="entry name" value="RHS_repeat"/>
</dbReference>
<dbReference type="NCBIfam" id="TIGR01643">
    <property type="entry name" value="YD_repeat_2x"/>
    <property type="match status" value="12"/>
</dbReference>
<sequence>MSPKSGVVAAGARLGLFGGLARLFKGPVSRLAADGAKGGTLLTRALRLGRGGSGKARTYASRVLIKDPIDVASGEVVLRQIDVELAGALPLVLERTYLSSSRIDGLFGVAWASTLDQRLEIDADGVCFASADGMVLTYPPPAEGTRVLPDSGPRWPLRKTGDGAYTITDPPTGREWHFSGRTGTVLPLTSIVDRNGHRIELVHDDDGLLSEVRHSGGYRIAVAMDGGRVAALRLVTGHADGPLLVRYRYDDAGRLSEVINSSGAPLRFTYDDAGRLAGWVDRNGFWYRYAYDERGRAVRAEGSDGLLNVTLGYAEDGSTTTVTDSLGHPTTFHFNESRQVVAEVDPLGRRTVSEWDDQDRLVARTDPLGRTTRYAFDDRGNLTSIIGPGDRRLSARYNELDLPVEFVEADGRVWRQEFDDRGNLVAVIDPRDAVTRYSYDDRGHLTAITDALGLTTRVTLDDAGLAVAATDPGGVTTRMERDALGRVVAVSEAAGGVTRFGWTIEGRPAWCTLPGGATERWSYDGEGNCVEHRDAEGRVTRTVYGPFDLPVARIDPDGARQEFSYDTELRLVAVTNPLGLVWRYEYNGSGDLVRETDFNGRTVSYTYDDAGRLTTRVNGAGQATHFTRDLLDNVVERRSGDTVATFAYDQAGRLIRAVNPDADVRFDRDRLGRVIGETCNGRALTSVYDLMGRRVRRRTPSGAEAIWRYDRGGRPTVVETAGQTIRFAYDPAGQEVERRIGGGAVVVQRWDADRRLSSQTLLGAPRTGEPAQHRAYRYRADGTLVGRTDLLGGPTGFELDVADRVTAVHADGRQERYAYDPSGNITAADPGADHDAAGPREHVGVRVRRAGRTHYSHDAQGRVVERRQVTLSGRSLNWEYVWDADDRLIAVTTPDGRRWQYCYDALGRRVAKQLLTRDGRAVEEQTDFVWDGAALAEQVQNTRVTTWDYEPETFRPLAQTEGVLSADAARRRVDERFYAIVTDLVGTPAELLTADGTVAGRVDTTLWGALLSGPVACPLRFPGQYHDAETGLHYNFQRYYDPAVGRYQSPDPLGLAPAPDPYAYAFNPTLQIDPLGLAACRPAIHLALGLRHTNWGRTELLDPFARSVRARTFFNLPRKWRVGSFQDTVLNILKHPRSKISVNLTGVDDPYEAFLRVAKNRGNIGGGAGYTDWELHQLSWNSEAWSRITFYRDGKVVGNPFEWQGGELTHPFL</sequence>
<organism evidence="2 3">
    <name type="scientific">Actinoallomurus iriomotensis</name>
    <dbReference type="NCBI Taxonomy" id="478107"/>
    <lineage>
        <taxon>Bacteria</taxon>
        <taxon>Bacillati</taxon>
        <taxon>Actinomycetota</taxon>
        <taxon>Actinomycetes</taxon>
        <taxon>Streptosporangiales</taxon>
        <taxon>Thermomonosporaceae</taxon>
        <taxon>Actinoallomurus</taxon>
    </lineage>
</organism>
<dbReference type="InterPro" id="IPR022385">
    <property type="entry name" value="Rhs_assc_core"/>
</dbReference>
<evidence type="ECO:0000259" key="1">
    <source>
        <dbReference type="Pfam" id="PF20148"/>
    </source>
</evidence>
<accession>A0A9W6RLE0</accession>
<feature type="domain" description="DUF6531" evidence="1">
    <location>
        <begin position="67"/>
        <end position="138"/>
    </location>
</feature>
<comment type="caution">
    <text evidence="2">The sequence shown here is derived from an EMBL/GenBank/DDBJ whole genome shotgun (WGS) entry which is preliminary data.</text>
</comment>